<name>A0ACD5TLZ2_AVESA</name>
<dbReference type="Proteomes" id="UP001732700">
    <property type="component" value="Chromosome 1C"/>
</dbReference>
<dbReference type="EnsemblPlants" id="AVESA.00010b.r2.1CG0081980.1">
    <property type="protein sequence ID" value="AVESA.00010b.r2.1CG0081980.1.CDS"/>
    <property type="gene ID" value="AVESA.00010b.r2.1CG0081980"/>
</dbReference>
<keyword evidence="2" id="KW-1185">Reference proteome</keyword>
<accession>A0ACD5TLZ2</accession>
<protein>
    <submittedName>
        <fullName evidence="1">Uncharacterized protein</fullName>
    </submittedName>
</protein>
<evidence type="ECO:0000313" key="2">
    <source>
        <dbReference type="Proteomes" id="UP001732700"/>
    </source>
</evidence>
<reference evidence="1" key="2">
    <citation type="submission" date="2025-09" db="UniProtKB">
        <authorList>
            <consortium name="EnsemblPlants"/>
        </authorList>
    </citation>
    <scope>IDENTIFICATION</scope>
</reference>
<reference evidence="1" key="1">
    <citation type="submission" date="2021-05" db="EMBL/GenBank/DDBJ databases">
        <authorList>
            <person name="Scholz U."/>
            <person name="Mascher M."/>
            <person name="Fiebig A."/>
        </authorList>
    </citation>
    <scope>NUCLEOTIDE SEQUENCE [LARGE SCALE GENOMIC DNA]</scope>
</reference>
<sequence>MAAVAVGSLLPSLRELLGDEYSLPTTVRSDVRFFLRELQVAGVAFREMASMEGNLDDDVILWVKEETALFYEILAILDNFQAHLRSMNPGPSGLLEGFIAKMKFKWANDRAVRQFARKFSNATHLQLEVSDRRERYRIDPPYVTMLPHRQDELGLENGVEIDLATAEKLTEIEDMYRMPSRVKDEIRFLKRDLQSMHVALRWIASVPALDEVTKAWADDMKEVYCDITNIVDNFQAGSIVADPPIGLKGFIGMTNLKFKIRTAMALRRFQAEIRDMKSCLLEMSQRRERYLLECDVPRHTSKETIDHRSPDLQQDPTSLVGLEGPTDMLVKLLIEETSTSTYSHGLKLASIVGVAGVGKTTLAKAVYHSLAQRFDCTAWVSMSSRSALRSILGELLHQISQDCHHEINQDCHVMHLDERQLVNRIEQTLQNKRCFFVFDDIRDLSTWEKEWKVIQIALIGKNSNWCAVLQTSRNNDVGQVAGGTVYKLEPLSGIFSRQLLYRRLFGSEHKCPRELEDLSGNLLEKCSFIPLAIITTSNLLAGQKLTTEAWQAVHDSNYLAVSDGTKKILGPTYADLSPYLQSCLLYLSMFKKGSVISVDRLIWGWITEGFVIHDQESPLTLREIGETYLGELINRNLIVRVGIDAVRVLNFVHELIISLSAEENFAVILDGRKEKSLPEIVYRLSIQGNTDLPGGRLRRARSLVAYGDAKLMPPLLEFKDLRVLDLAGCRDTLQNSHLAGIRDSFFLRYLVIGGKYITDIPKEIGGLSFLQLLDLKESSVKELTESVFLLRHLKCLCVNSRTKISTGIGKMESLEELGEINISKQELLEELCNLTKLRVLRMSIWSWDESFSEALFGYLRSLVVNEQNMQSLAIRTTCSLHSLDKLNAVTEQAPFRLKKLEISQSTFNTVPTWISSLQYLTSLSIEVYKLSQKEIDMLGNLKILALSLTLKHAPEGWFGSDGFRKLASFHFLCNAMGKIFGPGSMPKLERLKLSFQASRTKDEFEAFDFGLENLSTLQHTHVEINCFSATIHVVEDAVAAIQKTINTEYLEIQRVREKDMLENEVLQCTEDIKSPDGDNNLAACADPDIPMAIPPEVCAQPNFDRTDQVSRISQVMVENMHLRLQLLNHDLKFKKMLSDIHVKDSEIVQAARGRVEDLMEQVLNISCGLSDELGIVEVQPSELYNKTKSSGQHERHIPADEQNSTIVKNAQESDGGKSSSVLENQNKFVSYDIPNPTQMEPGETTNVSQETMCNGKDKQTIAQIISCKPSEVLVHIEDVSIPKKIIEILDKEFAHDGPEKYLDDKLVNATIYCLRHKYLEEIRDGGKVFLENTETCQLLQRDGKHAMPKDSLEKSENLKRAINYLNHDMIFLPLNWEQHWYLAVVSAKQHEIQLLDSMPSKNTEREELKLTLKGIEIYLELAAEEQTIKMNSWSDLKVASWKVRMVEGLPKQKDRSSCGLFMLKYMEYWTGDRLSVNFTQEDITQFRRDLVPMLVNSPLNKMNNNKKTEGQES</sequence>
<organism evidence="1 2">
    <name type="scientific">Avena sativa</name>
    <name type="common">Oat</name>
    <dbReference type="NCBI Taxonomy" id="4498"/>
    <lineage>
        <taxon>Eukaryota</taxon>
        <taxon>Viridiplantae</taxon>
        <taxon>Streptophyta</taxon>
        <taxon>Embryophyta</taxon>
        <taxon>Tracheophyta</taxon>
        <taxon>Spermatophyta</taxon>
        <taxon>Magnoliopsida</taxon>
        <taxon>Liliopsida</taxon>
        <taxon>Poales</taxon>
        <taxon>Poaceae</taxon>
        <taxon>BOP clade</taxon>
        <taxon>Pooideae</taxon>
        <taxon>Poodae</taxon>
        <taxon>Poeae</taxon>
        <taxon>Poeae Chloroplast Group 1 (Aveneae type)</taxon>
        <taxon>Aveninae</taxon>
        <taxon>Avena</taxon>
    </lineage>
</organism>
<evidence type="ECO:0000313" key="1">
    <source>
        <dbReference type="EnsemblPlants" id="AVESA.00010b.r2.1CG0081980.1.CDS"/>
    </source>
</evidence>
<proteinExistence type="predicted"/>